<dbReference type="Pfam" id="PF10368">
    <property type="entry name" value="YkyA"/>
    <property type="match status" value="1"/>
</dbReference>
<gene>
    <name evidence="2" type="ORF">GCM10007063_28110</name>
</gene>
<dbReference type="Proteomes" id="UP000658382">
    <property type="component" value="Unassembled WGS sequence"/>
</dbReference>
<reference evidence="2" key="1">
    <citation type="journal article" date="2014" name="Int. J. Syst. Evol. Microbiol.">
        <title>Complete genome sequence of Corynebacterium casei LMG S-19264T (=DSM 44701T), isolated from a smear-ripened cheese.</title>
        <authorList>
            <consortium name="US DOE Joint Genome Institute (JGI-PGF)"/>
            <person name="Walter F."/>
            <person name="Albersmeier A."/>
            <person name="Kalinowski J."/>
            <person name="Ruckert C."/>
        </authorList>
    </citation>
    <scope>NUCLEOTIDE SEQUENCE</scope>
    <source>
        <strain evidence="2">JCM 12580</strain>
    </source>
</reference>
<dbReference type="PROSITE" id="PS51257">
    <property type="entry name" value="PROKAR_LIPOPROTEIN"/>
    <property type="match status" value="1"/>
</dbReference>
<dbReference type="RefSeq" id="WP_188633743.1">
    <property type="nucleotide sequence ID" value="NZ_BMNQ01000052.1"/>
</dbReference>
<dbReference type="Gene3D" id="1.20.120.570">
    <property type="entry name" value="YkyA-like"/>
    <property type="match status" value="1"/>
</dbReference>
<keyword evidence="2" id="KW-0449">Lipoprotein</keyword>
<evidence type="ECO:0000256" key="1">
    <source>
        <dbReference type="SAM" id="MobiDB-lite"/>
    </source>
</evidence>
<accession>A0A917V0A8</accession>
<dbReference type="AlphaFoldDB" id="A0A917V0A8"/>
<dbReference type="EMBL" id="BMNQ01000052">
    <property type="protein sequence ID" value="GGK04161.1"/>
    <property type="molecule type" value="Genomic_DNA"/>
</dbReference>
<comment type="caution">
    <text evidence="2">The sequence shown here is derived from an EMBL/GenBank/DDBJ whole genome shotgun (WGS) entry which is preliminary data.</text>
</comment>
<reference evidence="2" key="2">
    <citation type="submission" date="2020-09" db="EMBL/GenBank/DDBJ databases">
        <authorList>
            <person name="Sun Q."/>
            <person name="Ohkuma M."/>
        </authorList>
    </citation>
    <scope>NUCLEOTIDE SEQUENCE</scope>
    <source>
        <strain evidence="2">JCM 12580</strain>
    </source>
</reference>
<evidence type="ECO:0000313" key="3">
    <source>
        <dbReference type="Proteomes" id="UP000658382"/>
    </source>
</evidence>
<name>A0A917V0A8_9BACI</name>
<dbReference type="InterPro" id="IPR019454">
    <property type="entry name" value="Lipoprot_YkyA-like"/>
</dbReference>
<dbReference type="SUPFAM" id="SSF140423">
    <property type="entry name" value="MW0975(SA0943)-like"/>
    <property type="match status" value="1"/>
</dbReference>
<feature type="compositionally biased region" description="Basic and acidic residues" evidence="1">
    <location>
        <begin position="220"/>
        <end position="249"/>
    </location>
</feature>
<keyword evidence="3" id="KW-1185">Reference proteome</keyword>
<sequence length="249" mass="29027">MVPKKSLFFGLLILMIILSGCTGASTSEKIYNHLEKAVELEQSFEKQQDPIVELEQEEQEIYSQVIDLSMEEFDKIKKLSDKALDNIETRKEKINSEKESIDASKKEFTNIDDMVGNLEEEEVRKKADDMYQAMMDRYGAYDKLHNAYSDSLKLEEELYKMLKKEDLEQEKVSNHISKLNESYQKVIDTNKTFNKLTTEYNTLKQKFYKAAGIEVEYDEDTQKEKQNNKDGSNESDKKNESDQKEESGE</sequence>
<dbReference type="InterPro" id="IPR036785">
    <property type="entry name" value="YkyA-like_sf"/>
</dbReference>
<evidence type="ECO:0000313" key="2">
    <source>
        <dbReference type="EMBL" id="GGK04161.1"/>
    </source>
</evidence>
<proteinExistence type="predicted"/>
<feature type="region of interest" description="Disordered" evidence="1">
    <location>
        <begin position="216"/>
        <end position="249"/>
    </location>
</feature>
<protein>
    <submittedName>
        <fullName evidence="2">Lipoprotein</fullName>
    </submittedName>
</protein>
<organism evidence="2 3">
    <name type="scientific">Lentibacillus kapialis</name>
    <dbReference type="NCBI Taxonomy" id="340214"/>
    <lineage>
        <taxon>Bacteria</taxon>
        <taxon>Bacillati</taxon>
        <taxon>Bacillota</taxon>
        <taxon>Bacilli</taxon>
        <taxon>Bacillales</taxon>
        <taxon>Bacillaceae</taxon>
        <taxon>Lentibacillus</taxon>
    </lineage>
</organism>